<comment type="caution">
    <text evidence="1">The sequence shown here is derived from an EMBL/GenBank/DDBJ whole genome shotgun (WGS) entry which is preliminary data.</text>
</comment>
<sequence length="144" mass="15575">MNSMHFAVVTQCAASVPSYVYFCNAIKVLQYYVRVLAQAVSTTVIVDQLLDRYRDATRLPSVLSRTTAIPPVLNPYKHENDDAHAPIAVTARAGYVGCRRPMCVSGSQPRPADVTAPAKVPVPVRSHSLLGTVTNGCNTTPNSF</sequence>
<name>A0A4C1X0L0_EUMVA</name>
<dbReference type="AlphaFoldDB" id="A0A4C1X0L0"/>
<protein>
    <submittedName>
        <fullName evidence="1">Uncharacterized protein</fullName>
    </submittedName>
</protein>
<evidence type="ECO:0000313" key="1">
    <source>
        <dbReference type="EMBL" id="GBP56482.1"/>
    </source>
</evidence>
<reference evidence="1 2" key="1">
    <citation type="journal article" date="2019" name="Commun. Biol.">
        <title>The bagworm genome reveals a unique fibroin gene that provides high tensile strength.</title>
        <authorList>
            <person name="Kono N."/>
            <person name="Nakamura H."/>
            <person name="Ohtoshi R."/>
            <person name="Tomita M."/>
            <person name="Numata K."/>
            <person name="Arakawa K."/>
        </authorList>
    </citation>
    <scope>NUCLEOTIDE SEQUENCE [LARGE SCALE GENOMIC DNA]</scope>
</reference>
<dbReference type="EMBL" id="BGZK01000694">
    <property type="protein sequence ID" value="GBP56482.1"/>
    <property type="molecule type" value="Genomic_DNA"/>
</dbReference>
<gene>
    <name evidence="1" type="ORF">EVAR_42674_1</name>
</gene>
<keyword evidence="2" id="KW-1185">Reference proteome</keyword>
<proteinExistence type="predicted"/>
<dbReference type="Proteomes" id="UP000299102">
    <property type="component" value="Unassembled WGS sequence"/>
</dbReference>
<accession>A0A4C1X0L0</accession>
<organism evidence="1 2">
    <name type="scientific">Eumeta variegata</name>
    <name type="common">Bagworm moth</name>
    <name type="synonym">Eumeta japonica</name>
    <dbReference type="NCBI Taxonomy" id="151549"/>
    <lineage>
        <taxon>Eukaryota</taxon>
        <taxon>Metazoa</taxon>
        <taxon>Ecdysozoa</taxon>
        <taxon>Arthropoda</taxon>
        <taxon>Hexapoda</taxon>
        <taxon>Insecta</taxon>
        <taxon>Pterygota</taxon>
        <taxon>Neoptera</taxon>
        <taxon>Endopterygota</taxon>
        <taxon>Lepidoptera</taxon>
        <taxon>Glossata</taxon>
        <taxon>Ditrysia</taxon>
        <taxon>Tineoidea</taxon>
        <taxon>Psychidae</taxon>
        <taxon>Oiketicinae</taxon>
        <taxon>Eumeta</taxon>
    </lineage>
</organism>
<evidence type="ECO:0000313" key="2">
    <source>
        <dbReference type="Proteomes" id="UP000299102"/>
    </source>
</evidence>